<feature type="region of interest" description="Disordered" evidence="1">
    <location>
        <begin position="157"/>
        <end position="190"/>
    </location>
</feature>
<evidence type="ECO:0000256" key="1">
    <source>
        <dbReference type="SAM" id="MobiDB-lite"/>
    </source>
</evidence>
<name>A0AAD4N9U7_9BILA</name>
<evidence type="ECO:0000313" key="3">
    <source>
        <dbReference type="EMBL" id="KAI1720157.1"/>
    </source>
</evidence>
<dbReference type="AlphaFoldDB" id="A0AAD4N9U7"/>
<feature type="compositionally biased region" description="Low complexity" evidence="1">
    <location>
        <begin position="171"/>
        <end position="185"/>
    </location>
</feature>
<evidence type="ECO:0000313" key="4">
    <source>
        <dbReference type="Proteomes" id="UP001201812"/>
    </source>
</evidence>
<evidence type="ECO:0000256" key="2">
    <source>
        <dbReference type="SAM" id="Phobius"/>
    </source>
</evidence>
<feature type="transmembrane region" description="Helical" evidence="2">
    <location>
        <begin position="103"/>
        <end position="131"/>
    </location>
</feature>
<sequence>MAPESGNGSINGTIQRIGKVSSVSSIDSIDGDQMEAYISDCPSDDLDKLSMCLSEVSSENADGRKPSLFSDIVQAQLALWTLIFSIFYSYAWQQHRKKFLFSLFFVVPPVILVCCTISSLLTTIVILGRIFSTPLRFQDMFKFGKADEDEVRTNLGSTYGGSGSLRRRRSMSGNSCHSSASNRSSSCEELPKPTCRKHSSQLYSGSTLSLVCGTPTSPPISNGFANGFTTSHNGFGYSGSYNGLHSSNGLHYNRSASMSGNTTRPKFSDHNAVQG</sequence>
<feature type="transmembrane region" description="Helical" evidence="2">
    <location>
        <begin position="72"/>
        <end position="91"/>
    </location>
</feature>
<keyword evidence="2" id="KW-0812">Transmembrane</keyword>
<reference evidence="3" key="1">
    <citation type="submission" date="2022-01" db="EMBL/GenBank/DDBJ databases">
        <title>Genome Sequence Resource for Two Populations of Ditylenchus destructor, the Migratory Endoparasitic Phytonematode.</title>
        <authorList>
            <person name="Zhang H."/>
            <person name="Lin R."/>
            <person name="Xie B."/>
        </authorList>
    </citation>
    <scope>NUCLEOTIDE SEQUENCE</scope>
    <source>
        <strain evidence="3">BazhouSP</strain>
    </source>
</reference>
<dbReference type="Proteomes" id="UP001201812">
    <property type="component" value="Unassembled WGS sequence"/>
</dbReference>
<gene>
    <name evidence="3" type="ORF">DdX_05533</name>
</gene>
<feature type="region of interest" description="Disordered" evidence="1">
    <location>
        <begin position="255"/>
        <end position="275"/>
    </location>
</feature>
<comment type="caution">
    <text evidence="3">The sequence shown here is derived from an EMBL/GenBank/DDBJ whole genome shotgun (WGS) entry which is preliminary data.</text>
</comment>
<keyword evidence="2" id="KW-0472">Membrane</keyword>
<keyword evidence="4" id="KW-1185">Reference proteome</keyword>
<keyword evidence="2" id="KW-1133">Transmembrane helix</keyword>
<proteinExistence type="predicted"/>
<dbReference type="EMBL" id="JAKKPZ010000006">
    <property type="protein sequence ID" value="KAI1720157.1"/>
    <property type="molecule type" value="Genomic_DNA"/>
</dbReference>
<organism evidence="3 4">
    <name type="scientific">Ditylenchus destructor</name>
    <dbReference type="NCBI Taxonomy" id="166010"/>
    <lineage>
        <taxon>Eukaryota</taxon>
        <taxon>Metazoa</taxon>
        <taxon>Ecdysozoa</taxon>
        <taxon>Nematoda</taxon>
        <taxon>Chromadorea</taxon>
        <taxon>Rhabditida</taxon>
        <taxon>Tylenchina</taxon>
        <taxon>Tylenchomorpha</taxon>
        <taxon>Sphaerularioidea</taxon>
        <taxon>Anguinidae</taxon>
        <taxon>Anguininae</taxon>
        <taxon>Ditylenchus</taxon>
    </lineage>
</organism>
<protein>
    <submittedName>
        <fullName evidence="3">Uncharacterized protein</fullName>
    </submittedName>
</protein>
<accession>A0AAD4N9U7</accession>